<dbReference type="CDD" id="cd06165">
    <property type="entry name" value="Sortase_A"/>
    <property type="match status" value="1"/>
</dbReference>
<evidence type="ECO:0000256" key="4">
    <source>
        <dbReference type="SAM" id="Phobius"/>
    </source>
</evidence>
<keyword evidence="2" id="KW-0378">Hydrolase</keyword>
<gene>
    <name evidence="5" type="ORF">PS435_11340</name>
</gene>
<protein>
    <submittedName>
        <fullName evidence="5">Class A sortase</fullName>
    </submittedName>
</protein>
<comment type="caution">
    <text evidence="5">The sequence shown here is derived from an EMBL/GenBank/DDBJ whole genome shotgun (WGS) entry which is preliminary data.</text>
</comment>
<reference evidence="5 6" key="1">
    <citation type="submission" date="2023-02" db="EMBL/GenBank/DDBJ databases">
        <title>The predominant lactic acid bacteria and yeasts involved in the spontaneous fermentation of millet during the production of the traditional porridge Hausa koko in Ghana.</title>
        <authorList>
            <person name="Atter A."/>
            <person name="Diaz M."/>
        </authorList>
    </citation>
    <scope>NUCLEOTIDE SEQUENCE [LARGE SCALE GENOMIC DNA]</scope>
    <source>
        <strain evidence="5 6">FI11640</strain>
    </source>
</reference>
<accession>A0ABU7T1I5</accession>
<evidence type="ECO:0000256" key="3">
    <source>
        <dbReference type="ARBA" id="ARBA00022807"/>
    </source>
</evidence>
<dbReference type="InterPro" id="IPR023365">
    <property type="entry name" value="Sortase_dom-sf"/>
</dbReference>
<sequence length="248" mass="27014">MSIIKHTVGPLKSGQQNQRSQKIKIAIAVATVVIAVMAILFIAFHDRLESQVAQQITTVAEKKKPIKPAASKQIVKAAAKKASWDMAAVKPISLTSLANAAAHRGDYAAIGQLSSSALSMKMNIYVGVGNTELNLGAGTLKKDDVMGKENYALAGHNMDDGRTLFSPLYTAAVRGQLKGVVIDVTDWVKVYHYKVVTHRFVSPYSLDLAGNTLNTHEQPILTLFTCDWTARGRLYVQAKLDWTTDYKG</sequence>
<evidence type="ECO:0000313" key="5">
    <source>
        <dbReference type="EMBL" id="MEE6716453.1"/>
    </source>
</evidence>
<dbReference type="Gene3D" id="2.40.260.10">
    <property type="entry name" value="Sortase"/>
    <property type="match status" value="1"/>
</dbReference>
<dbReference type="Pfam" id="PF04203">
    <property type="entry name" value="Sortase"/>
    <property type="match status" value="1"/>
</dbReference>
<name>A0ABU7T1I5_9LACO</name>
<dbReference type="InterPro" id="IPR042007">
    <property type="entry name" value="Sortase_A"/>
</dbReference>
<dbReference type="EMBL" id="JAQSGK010000035">
    <property type="protein sequence ID" value="MEE6716453.1"/>
    <property type="molecule type" value="Genomic_DNA"/>
</dbReference>
<dbReference type="SUPFAM" id="SSF63817">
    <property type="entry name" value="Sortase"/>
    <property type="match status" value="1"/>
</dbReference>
<proteinExistence type="predicted"/>
<evidence type="ECO:0000256" key="1">
    <source>
        <dbReference type="ARBA" id="ARBA00022670"/>
    </source>
</evidence>
<dbReference type="Proteomes" id="UP001330016">
    <property type="component" value="Unassembled WGS sequence"/>
</dbReference>
<keyword evidence="1" id="KW-0645">Protease</keyword>
<dbReference type="InterPro" id="IPR005754">
    <property type="entry name" value="Sortase"/>
</dbReference>
<evidence type="ECO:0000256" key="2">
    <source>
        <dbReference type="ARBA" id="ARBA00022801"/>
    </source>
</evidence>
<organism evidence="5 6">
    <name type="scientific">Schleiferilactobacillus harbinensis</name>
    <dbReference type="NCBI Taxonomy" id="304207"/>
    <lineage>
        <taxon>Bacteria</taxon>
        <taxon>Bacillati</taxon>
        <taxon>Bacillota</taxon>
        <taxon>Bacilli</taxon>
        <taxon>Lactobacillales</taxon>
        <taxon>Lactobacillaceae</taxon>
        <taxon>Schleiferilactobacillus</taxon>
    </lineage>
</organism>
<keyword evidence="4" id="KW-1133">Transmembrane helix</keyword>
<dbReference type="RefSeq" id="WP_331244113.1">
    <property type="nucleotide sequence ID" value="NZ_JAQSGJ010000035.1"/>
</dbReference>
<keyword evidence="4" id="KW-0472">Membrane</keyword>
<evidence type="ECO:0000313" key="6">
    <source>
        <dbReference type="Proteomes" id="UP001330016"/>
    </source>
</evidence>
<keyword evidence="6" id="KW-1185">Reference proteome</keyword>
<keyword evidence="4" id="KW-0812">Transmembrane</keyword>
<feature type="transmembrane region" description="Helical" evidence="4">
    <location>
        <begin position="25"/>
        <end position="44"/>
    </location>
</feature>
<keyword evidence="3" id="KW-0788">Thiol protease</keyword>